<dbReference type="InterPro" id="IPR002939">
    <property type="entry name" value="DnaJ_C"/>
</dbReference>
<evidence type="ECO:0000256" key="6">
    <source>
        <dbReference type="SAM" id="MobiDB-lite"/>
    </source>
</evidence>
<dbReference type="InterPro" id="IPR018253">
    <property type="entry name" value="DnaJ_domain_CS"/>
</dbReference>
<keyword evidence="7" id="KW-0812">Transmembrane</keyword>
<dbReference type="Pfam" id="PF00684">
    <property type="entry name" value="DnaJ_CXXCXGXG"/>
    <property type="match status" value="1"/>
</dbReference>
<dbReference type="PANTHER" id="PTHR43096">
    <property type="entry name" value="DNAJ HOMOLOG 1, MITOCHONDRIAL-RELATED"/>
    <property type="match status" value="1"/>
</dbReference>
<dbReference type="SUPFAM" id="SSF57938">
    <property type="entry name" value="DnaJ/Hsp40 cysteine-rich domain"/>
    <property type="match status" value="1"/>
</dbReference>
<dbReference type="PRINTS" id="PR00625">
    <property type="entry name" value="JDOMAIN"/>
</dbReference>
<dbReference type="InterPro" id="IPR036410">
    <property type="entry name" value="HSP_DnaJ_Cys-rich_dom_sf"/>
</dbReference>
<dbReference type="PANTHER" id="PTHR43096:SF26">
    <property type="entry name" value="CR-TYPE DOMAIN-CONTAINING PROTEIN"/>
    <property type="match status" value="1"/>
</dbReference>
<proteinExistence type="inferred from homology"/>
<feature type="compositionally biased region" description="Polar residues" evidence="6">
    <location>
        <begin position="449"/>
        <end position="469"/>
    </location>
</feature>
<evidence type="ECO:0000313" key="11">
    <source>
        <dbReference type="RefSeq" id="XP_048329399.2"/>
    </source>
</evidence>
<name>A0ABM3IIU8_ZIZJJ</name>
<keyword evidence="2" id="KW-0677">Repeat</keyword>
<reference evidence="11" key="2">
    <citation type="submission" date="2025-08" db="UniProtKB">
        <authorList>
            <consortium name="RefSeq"/>
        </authorList>
    </citation>
    <scope>IDENTIFICATION</scope>
    <source>
        <tissue evidence="11">Seedling</tissue>
    </source>
</reference>
<dbReference type="PROSITE" id="PS51188">
    <property type="entry name" value="ZF_CR"/>
    <property type="match status" value="1"/>
</dbReference>
<dbReference type="InterPro" id="IPR001305">
    <property type="entry name" value="HSP_DnaJ_Cys-rich_dom"/>
</dbReference>
<dbReference type="Pfam" id="PF00226">
    <property type="entry name" value="DnaJ"/>
    <property type="match status" value="1"/>
</dbReference>
<dbReference type="Pfam" id="PF01556">
    <property type="entry name" value="DnaJ_C"/>
    <property type="match status" value="1"/>
</dbReference>
<evidence type="ECO:0000259" key="9">
    <source>
        <dbReference type="PROSITE" id="PS51188"/>
    </source>
</evidence>
<evidence type="ECO:0000256" key="4">
    <source>
        <dbReference type="ARBA" id="ARBA00022833"/>
    </source>
</evidence>
<keyword evidence="1 5" id="KW-0479">Metal-binding</keyword>
<dbReference type="Gene3D" id="1.10.287.110">
    <property type="entry name" value="DnaJ domain"/>
    <property type="match status" value="1"/>
</dbReference>
<evidence type="ECO:0000259" key="8">
    <source>
        <dbReference type="PROSITE" id="PS50076"/>
    </source>
</evidence>
<protein>
    <submittedName>
        <fullName evidence="11">Uncharacterized protein LOC107435129</fullName>
    </submittedName>
</protein>
<dbReference type="Gene3D" id="2.10.230.10">
    <property type="entry name" value="Heat shock protein DnaJ, cysteine-rich domain"/>
    <property type="match status" value="1"/>
</dbReference>
<evidence type="ECO:0000256" key="1">
    <source>
        <dbReference type="ARBA" id="ARBA00022723"/>
    </source>
</evidence>
<organism evidence="10 11">
    <name type="scientific">Ziziphus jujuba</name>
    <name type="common">Chinese jujube</name>
    <name type="synonym">Ziziphus sativa</name>
    <dbReference type="NCBI Taxonomy" id="326968"/>
    <lineage>
        <taxon>Eukaryota</taxon>
        <taxon>Viridiplantae</taxon>
        <taxon>Streptophyta</taxon>
        <taxon>Embryophyta</taxon>
        <taxon>Tracheophyta</taxon>
        <taxon>Spermatophyta</taxon>
        <taxon>Magnoliopsida</taxon>
        <taxon>eudicotyledons</taxon>
        <taxon>Gunneridae</taxon>
        <taxon>Pentapetalae</taxon>
        <taxon>rosids</taxon>
        <taxon>fabids</taxon>
        <taxon>Rosales</taxon>
        <taxon>Rhamnaceae</taxon>
        <taxon>Paliureae</taxon>
        <taxon>Ziziphus</taxon>
    </lineage>
</organism>
<accession>A0ABM3IIU8</accession>
<dbReference type="HAMAP" id="MF_01152">
    <property type="entry name" value="DnaJ"/>
    <property type="match status" value="1"/>
</dbReference>
<reference evidence="10" key="1">
    <citation type="submission" date="2025-05" db="UniProtKB">
        <authorList>
            <consortium name="RefSeq"/>
        </authorList>
    </citation>
    <scope>NUCLEOTIDE SEQUENCE [LARGE SCALE GENOMIC DNA]</scope>
</reference>
<feature type="domain" description="CR-type" evidence="9">
    <location>
        <begin position="222"/>
        <end position="304"/>
    </location>
</feature>
<dbReference type="CDD" id="cd10747">
    <property type="entry name" value="DnaJ_C"/>
    <property type="match status" value="1"/>
</dbReference>
<dbReference type="InterPro" id="IPR036869">
    <property type="entry name" value="J_dom_sf"/>
</dbReference>
<keyword evidence="4 5" id="KW-0862">Zinc</keyword>
<keyword evidence="3 5" id="KW-0863">Zinc-finger</keyword>
<feature type="domain" description="J" evidence="8">
    <location>
        <begin position="86"/>
        <end position="150"/>
    </location>
</feature>
<evidence type="ECO:0000256" key="2">
    <source>
        <dbReference type="ARBA" id="ARBA00022737"/>
    </source>
</evidence>
<dbReference type="PROSITE" id="PS50076">
    <property type="entry name" value="DNAJ_2"/>
    <property type="match status" value="1"/>
</dbReference>
<dbReference type="InterPro" id="IPR008971">
    <property type="entry name" value="HSP40/DnaJ_pept-bd"/>
</dbReference>
<dbReference type="RefSeq" id="XP_048329399.2">
    <property type="nucleotide sequence ID" value="XM_048473442.2"/>
</dbReference>
<evidence type="ECO:0000313" key="10">
    <source>
        <dbReference type="Proteomes" id="UP001652623"/>
    </source>
</evidence>
<feature type="transmembrane region" description="Helical" evidence="7">
    <location>
        <begin position="519"/>
        <end position="537"/>
    </location>
</feature>
<dbReference type="SUPFAM" id="SSF49493">
    <property type="entry name" value="HSP40/DnaJ peptide-binding domain"/>
    <property type="match status" value="2"/>
</dbReference>
<dbReference type="Gene3D" id="2.60.260.20">
    <property type="entry name" value="Urease metallochaperone UreE, N-terminal domain"/>
    <property type="match status" value="2"/>
</dbReference>
<evidence type="ECO:0000256" key="5">
    <source>
        <dbReference type="PROSITE-ProRule" id="PRU00546"/>
    </source>
</evidence>
<dbReference type="NCBIfam" id="TIGR02349">
    <property type="entry name" value="DnaJ_bact"/>
    <property type="match status" value="1"/>
</dbReference>
<dbReference type="InterPro" id="IPR012724">
    <property type="entry name" value="DnaJ"/>
</dbReference>
<keyword evidence="10" id="KW-1185">Reference proteome</keyword>
<evidence type="ECO:0000256" key="3">
    <source>
        <dbReference type="ARBA" id="ARBA00022771"/>
    </source>
</evidence>
<sequence length="559" mass="61248">MRSTFSASSAYAIPKLPPVPISAVSSNSFVFFNLPSSSTIIRSFGLSSSASQFFCRNYQTFNPNPSLFFRSKPPRTCSPIRAAGKDYYSTLNVGRNATLQEIKSSYRKLARKYHPDMNKGAGAEEKFKEISAAYEVLSDDEKRSLYDRFGEAGLQGEHGGSGSGSMGVDPFEVFDTFFGGSDGFFGGRSDSGGINFNFSNKKNRSLDIRYDLYLSFEESIFGGQREIEISCSEMCDNCDGTGAKSSSCLKSCSSCGGRGGVMKTQKTPFGMMSQVSTCTKCGGDGKIITDYCRRCGGDGLVQSKRNMNVFIPAGVSNGSTMQLQGEGNFDNKRGIAGNLYIVLHIEEKHGIRRDGLNLYSTINVDYTEAILGTVRKVETVEGLRDLQIPSGIQPGETLKLSRMGVPDINKASIRGDHHFIVNVQIPKKISDAERALVEELSKASRKGYSVSSDSTGSFNNHKNKDQGNFQSSWGTKGVASLWNSIKGFLGQKQSREGFAVVSFDTSTTLWRLRKQDPSLMVSIFTVFIITCICTLIGKTNYPKVLRRRNGSSLRTIKEQ</sequence>
<feature type="region of interest" description="Disordered" evidence="6">
    <location>
        <begin position="447"/>
        <end position="469"/>
    </location>
</feature>
<feature type="zinc finger region" description="CR-type" evidence="5">
    <location>
        <begin position="222"/>
        <end position="304"/>
    </location>
</feature>
<keyword evidence="7" id="KW-0472">Membrane</keyword>
<dbReference type="InterPro" id="IPR001623">
    <property type="entry name" value="DnaJ_domain"/>
</dbReference>
<gene>
    <name evidence="11" type="primary">LOC107435129</name>
</gene>
<dbReference type="GeneID" id="107435129"/>
<dbReference type="SUPFAM" id="SSF46565">
    <property type="entry name" value="Chaperone J-domain"/>
    <property type="match status" value="1"/>
</dbReference>
<dbReference type="SMART" id="SM00271">
    <property type="entry name" value="DnaJ"/>
    <property type="match status" value="1"/>
</dbReference>
<evidence type="ECO:0000256" key="7">
    <source>
        <dbReference type="SAM" id="Phobius"/>
    </source>
</evidence>
<dbReference type="Proteomes" id="UP001652623">
    <property type="component" value="Chromosome 2"/>
</dbReference>
<dbReference type="CDD" id="cd06257">
    <property type="entry name" value="DnaJ"/>
    <property type="match status" value="1"/>
</dbReference>
<keyword evidence="7" id="KW-1133">Transmembrane helix</keyword>
<dbReference type="PROSITE" id="PS00636">
    <property type="entry name" value="DNAJ_1"/>
    <property type="match status" value="1"/>
</dbReference>